<proteinExistence type="predicted"/>
<reference evidence="1 2" key="1">
    <citation type="submission" date="2020-08" db="EMBL/GenBank/DDBJ databases">
        <title>Genomic Encyclopedia of Type Strains, Phase IV (KMG-IV): sequencing the most valuable type-strain genomes for metagenomic binning, comparative biology and taxonomic classification.</title>
        <authorList>
            <person name="Goeker M."/>
        </authorList>
    </citation>
    <scope>NUCLEOTIDE SEQUENCE [LARGE SCALE GENOMIC DNA]</scope>
    <source>
        <strain evidence="1 2">DSM 21769</strain>
    </source>
</reference>
<gene>
    <name evidence="1" type="ORF">HNR44_003420</name>
</gene>
<comment type="caution">
    <text evidence="1">The sequence shown here is derived from an EMBL/GenBank/DDBJ whole genome shotgun (WGS) entry which is preliminary data.</text>
</comment>
<dbReference type="InterPro" id="IPR034660">
    <property type="entry name" value="DinB/YfiT-like"/>
</dbReference>
<protein>
    <submittedName>
        <fullName evidence="1">Putative damage-inducible protein DinB</fullName>
    </submittedName>
</protein>
<dbReference type="Pfam" id="PF04978">
    <property type="entry name" value="MST"/>
    <property type="match status" value="1"/>
</dbReference>
<dbReference type="AlphaFoldDB" id="A0A841Q0R4"/>
<dbReference type="RefSeq" id="WP_184405527.1">
    <property type="nucleotide sequence ID" value="NZ_JACHHJ010000006.1"/>
</dbReference>
<keyword evidence="2" id="KW-1185">Reference proteome</keyword>
<dbReference type="Proteomes" id="UP000568839">
    <property type="component" value="Unassembled WGS sequence"/>
</dbReference>
<name>A0A841Q0R4_9BACL</name>
<organism evidence="1 2">
    <name type="scientific">Geomicrobium halophilum</name>
    <dbReference type="NCBI Taxonomy" id="549000"/>
    <lineage>
        <taxon>Bacteria</taxon>
        <taxon>Bacillati</taxon>
        <taxon>Bacillota</taxon>
        <taxon>Bacilli</taxon>
        <taxon>Bacillales</taxon>
        <taxon>Geomicrobium</taxon>
    </lineage>
</organism>
<evidence type="ECO:0000313" key="2">
    <source>
        <dbReference type="Proteomes" id="UP000568839"/>
    </source>
</evidence>
<sequence length="173" mass="20550">MFDPRFHSKEGYDQGVGELVYMLELTRTMTEFELQDLTQENLDYLIGESSNSIGMLLSHIASIEYVHQVMSFEDRMLNKQEQEEWTGALKMGEKGRTTIKGNDLDYYLKKLADVREKTYGFLKNQDDQWLYQERKFPDGTPYNNYYLWFHVIEDEISHRGQIKLIKRLIQEGN</sequence>
<dbReference type="Gene3D" id="1.20.120.450">
    <property type="entry name" value="dinb family like domain"/>
    <property type="match status" value="1"/>
</dbReference>
<evidence type="ECO:0000313" key="1">
    <source>
        <dbReference type="EMBL" id="MBB6451413.1"/>
    </source>
</evidence>
<dbReference type="EMBL" id="JACHHJ010000006">
    <property type="protein sequence ID" value="MBB6451413.1"/>
    <property type="molecule type" value="Genomic_DNA"/>
</dbReference>
<dbReference type="SUPFAM" id="SSF109854">
    <property type="entry name" value="DinB/YfiT-like putative metalloenzymes"/>
    <property type="match status" value="1"/>
</dbReference>
<dbReference type="InterPro" id="IPR007061">
    <property type="entry name" value="MST-like"/>
</dbReference>
<accession>A0A841Q0R4</accession>